<sequence length="47" mass="4802">MTTGTTVSAMQRNPHPIAPKSRVPSDTAIVFAAAVAALPAAIGQVWV</sequence>
<reference evidence="3" key="1">
    <citation type="submission" date="2022-10" db="EMBL/GenBank/DDBJ databases">
        <title>The complete genomes of actinobacterial strains from the NBC collection.</title>
        <authorList>
            <person name="Joergensen T.S."/>
            <person name="Alvarez Arevalo M."/>
            <person name="Sterndorff E.B."/>
            <person name="Faurdal D."/>
            <person name="Vuksanovic O."/>
            <person name="Mourched A.-S."/>
            <person name="Charusanti P."/>
            <person name="Shaw S."/>
            <person name="Blin K."/>
            <person name="Weber T."/>
        </authorList>
    </citation>
    <scope>NUCLEOTIDE SEQUENCE</scope>
    <source>
        <strain evidence="3">NBC_01482</strain>
    </source>
</reference>
<feature type="region of interest" description="Disordered" evidence="1">
    <location>
        <begin position="1"/>
        <end position="21"/>
    </location>
</feature>
<evidence type="ECO:0000313" key="4">
    <source>
        <dbReference type="Proteomes" id="UP001432062"/>
    </source>
</evidence>
<gene>
    <name evidence="3" type="ORF">OG563_42615</name>
</gene>
<keyword evidence="2" id="KW-1133">Transmembrane helix</keyword>
<name>A0ABZ1YR28_9NOCA</name>
<feature type="compositionally biased region" description="Polar residues" evidence="1">
    <location>
        <begin position="1"/>
        <end position="11"/>
    </location>
</feature>
<dbReference type="EMBL" id="CP109441">
    <property type="protein sequence ID" value="WUV45714.1"/>
    <property type="molecule type" value="Genomic_DNA"/>
</dbReference>
<evidence type="ECO:0000256" key="2">
    <source>
        <dbReference type="SAM" id="Phobius"/>
    </source>
</evidence>
<keyword evidence="4" id="KW-1185">Reference proteome</keyword>
<organism evidence="3 4">
    <name type="scientific">Nocardia vinacea</name>
    <dbReference type="NCBI Taxonomy" id="96468"/>
    <lineage>
        <taxon>Bacteria</taxon>
        <taxon>Bacillati</taxon>
        <taxon>Actinomycetota</taxon>
        <taxon>Actinomycetes</taxon>
        <taxon>Mycobacteriales</taxon>
        <taxon>Nocardiaceae</taxon>
        <taxon>Nocardia</taxon>
    </lineage>
</organism>
<dbReference type="RefSeq" id="WP_329409197.1">
    <property type="nucleotide sequence ID" value="NZ_CP109441.1"/>
</dbReference>
<feature type="transmembrane region" description="Helical" evidence="2">
    <location>
        <begin position="28"/>
        <end position="46"/>
    </location>
</feature>
<dbReference type="Proteomes" id="UP001432062">
    <property type="component" value="Chromosome"/>
</dbReference>
<evidence type="ECO:0000256" key="1">
    <source>
        <dbReference type="SAM" id="MobiDB-lite"/>
    </source>
</evidence>
<accession>A0ABZ1YR28</accession>
<protein>
    <submittedName>
        <fullName evidence="3">Uncharacterized protein</fullName>
    </submittedName>
</protein>
<keyword evidence="2" id="KW-0812">Transmembrane</keyword>
<proteinExistence type="predicted"/>
<keyword evidence="2" id="KW-0472">Membrane</keyword>
<evidence type="ECO:0000313" key="3">
    <source>
        <dbReference type="EMBL" id="WUV45714.1"/>
    </source>
</evidence>